<proteinExistence type="predicted"/>
<evidence type="ECO:0000313" key="2">
    <source>
        <dbReference type="EMBL" id="KAK5049243.1"/>
    </source>
</evidence>
<name>A0ABR0IVA5_9EURO</name>
<organism evidence="2 3">
    <name type="scientific">Exophiala sideris</name>
    <dbReference type="NCBI Taxonomy" id="1016849"/>
    <lineage>
        <taxon>Eukaryota</taxon>
        <taxon>Fungi</taxon>
        <taxon>Dikarya</taxon>
        <taxon>Ascomycota</taxon>
        <taxon>Pezizomycotina</taxon>
        <taxon>Eurotiomycetes</taxon>
        <taxon>Chaetothyriomycetidae</taxon>
        <taxon>Chaetothyriales</taxon>
        <taxon>Herpotrichiellaceae</taxon>
        <taxon>Exophiala</taxon>
    </lineage>
</organism>
<sequence>MKNSGGFGDRSHWSAKRQRLGTEGILFGQDSSQSASSDPDSIDDSLFLPDSTRRDMLPRNQATRSRHVRALGSHTTPLLTPLSSPSDRRNDSNVHVKTEEELRVLDLLKATPHDQHVKIYVGPSNKVYTVSIGDLEKSPILKAMVSQDSADGPYIMHPALTEINPNHFLAVQHFLIMDEYIPAIVSNPRGNDIVPKQLDGLNSVDDYRAEAVRSGHLYIIAKRLGMTTMQDLVVQKVTQAQYQQYGIKCLLELAKVVFSRPEDKELLSKTKSESPQCGRAGEENEDPLEKWLIESLKRRLQTMMLRHAPLFFEIANHGACARRGFESRILKRRVEELEASGGSVIIEDDE</sequence>
<evidence type="ECO:0008006" key="4">
    <source>
        <dbReference type="Google" id="ProtNLM"/>
    </source>
</evidence>
<gene>
    <name evidence="2" type="ORF">LTR69_011118</name>
</gene>
<dbReference type="EMBL" id="JAVRRF010000046">
    <property type="protein sequence ID" value="KAK5049243.1"/>
    <property type="molecule type" value="Genomic_DNA"/>
</dbReference>
<evidence type="ECO:0000256" key="1">
    <source>
        <dbReference type="SAM" id="MobiDB-lite"/>
    </source>
</evidence>
<accession>A0ABR0IVA5</accession>
<evidence type="ECO:0000313" key="3">
    <source>
        <dbReference type="Proteomes" id="UP001345691"/>
    </source>
</evidence>
<feature type="compositionally biased region" description="Low complexity" evidence="1">
    <location>
        <begin position="29"/>
        <end position="50"/>
    </location>
</feature>
<feature type="region of interest" description="Disordered" evidence="1">
    <location>
        <begin position="20"/>
        <end position="93"/>
    </location>
</feature>
<feature type="compositionally biased region" description="Low complexity" evidence="1">
    <location>
        <begin position="75"/>
        <end position="85"/>
    </location>
</feature>
<protein>
    <recommendedName>
        <fullName evidence="4">BTB domain-containing protein</fullName>
    </recommendedName>
</protein>
<keyword evidence="3" id="KW-1185">Reference proteome</keyword>
<dbReference type="Proteomes" id="UP001345691">
    <property type="component" value="Unassembled WGS sequence"/>
</dbReference>
<reference evidence="2 3" key="1">
    <citation type="submission" date="2023-08" db="EMBL/GenBank/DDBJ databases">
        <title>Black Yeasts Isolated from many extreme environments.</title>
        <authorList>
            <person name="Coleine C."/>
            <person name="Stajich J.E."/>
            <person name="Selbmann L."/>
        </authorList>
    </citation>
    <scope>NUCLEOTIDE SEQUENCE [LARGE SCALE GENOMIC DNA]</scope>
    <source>
        <strain evidence="2 3">CCFEE 6328</strain>
    </source>
</reference>
<comment type="caution">
    <text evidence="2">The sequence shown here is derived from an EMBL/GenBank/DDBJ whole genome shotgun (WGS) entry which is preliminary data.</text>
</comment>